<dbReference type="Pfam" id="PF01258">
    <property type="entry name" value="zf-dskA_traR"/>
    <property type="match status" value="1"/>
</dbReference>
<proteinExistence type="predicted"/>
<evidence type="ECO:0000256" key="2">
    <source>
        <dbReference type="ARBA" id="ARBA00022771"/>
    </source>
</evidence>
<dbReference type="InterPro" id="IPR020458">
    <property type="entry name" value="Znf_DskA_TraR_CS"/>
</dbReference>
<dbReference type="AlphaFoldDB" id="A0A4Q0YT35"/>
<dbReference type="PROSITE" id="PS01102">
    <property type="entry name" value="ZF_DKSA_1"/>
    <property type="match status" value="1"/>
</dbReference>
<keyword evidence="8" id="KW-1185">Reference proteome</keyword>
<organism evidence="7 8">
    <name type="scientific">Veronia nyctiphanis</name>
    <dbReference type="NCBI Taxonomy" id="1278244"/>
    <lineage>
        <taxon>Bacteria</taxon>
        <taxon>Pseudomonadati</taxon>
        <taxon>Pseudomonadota</taxon>
        <taxon>Gammaproteobacteria</taxon>
        <taxon>Vibrionales</taxon>
        <taxon>Vibrionaceae</taxon>
        <taxon>Veronia</taxon>
    </lineage>
</organism>
<dbReference type="SUPFAM" id="SSF57716">
    <property type="entry name" value="Glucocorticoid receptor-like (DNA-binding domain)"/>
    <property type="match status" value="1"/>
</dbReference>
<evidence type="ECO:0000313" key="8">
    <source>
        <dbReference type="Proteomes" id="UP000290287"/>
    </source>
</evidence>
<evidence type="ECO:0000259" key="6">
    <source>
        <dbReference type="Pfam" id="PF01258"/>
    </source>
</evidence>
<reference evidence="7 8" key="1">
    <citation type="submission" date="2017-10" db="EMBL/GenBank/DDBJ databases">
        <title>Nyctiphanis sp. nov., isolated from the stomach of the euphausiid Nyctiphanes simplex (Hansen, 1911) in the Gulf of California.</title>
        <authorList>
            <person name="Gomez-Gil B."/>
            <person name="Aguilar-Mendez M."/>
            <person name="Lopez-Cortes A."/>
            <person name="Gomez-Gutierrez J."/>
            <person name="Roque A."/>
            <person name="Lang E."/>
            <person name="Gonzalez-Castillo A."/>
        </authorList>
    </citation>
    <scope>NUCLEOTIDE SEQUENCE [LARGE SCALE GENOMIC DNA]</scope>
    <source>
        <strain evidence="7 8">CAIM 600</strain>
    </source>
</reference>
<feature type="coiled-coil region" evidence="5">
    <location>
        <begin position="1"/>
        <end position="32"/>
    </location>
</feature>
<feature type="domain" description="Zinc finger DksA/TraR C4-type" evidence="6">
    <location>
        <begin position="76"/>
        <end position="110"/>
    </location>
</feature>
<keyword evidence="5" id="KW-0175">Coiled coil</keyword>
<dbReference type="PROSITE" id="PS51128">
    <property type="entry name" value="ZF_DKSA_2"/>
    <property type="match status" value="1"/>
</dbReference>
<gene>
    <name evidence="7" type="ORF">CS022_17915</name>
</gene>
<dbReference type="PANTHER" id="PTHR33823">
    <property type="entry name" value="RNA POLYMERASE-BINDING TRANSCRIPTION FACTOR DKSA-RELATED"/>
    <property type="match status" value="1"/>
</dbReference>
<dbReference type="Proteomes" id="UP000290287">
    <property type="component" value="Unassembled WGS sequence"/>
</dbReference>
<keyword evidence="1" id="KW-0479">Metal-binding</keyword>
<dbReference type="GO" id="GO:0008270">
    <property type="term" value="F:zinc ion binding"/>
    <property type="evidence" value="ECO:0007669"/>
    <property type="project" value="UniProtKB-KW"/>
</dbReference>
<evidence type="ECO:0000256" key="3">
    <source>
        <dbReference type="ARBA" id="ARBA00022833"/>
    </source>
</evidence>
<dbReference type="PANTHER" id="PTHR33823:SF4">
    <property type="entry name" value="GENERAL STRESS PROTEIN 16O"/>
    <property type="match status" value="1"/>
</dbReference>
<evidence type="ECO:0000256" key="5">
    <source>
        <dbReference type="SAM" id="Coils"/>
    </source>
</evidence>
<evidence type="ECO:0000313" key="7">
    <source>
        <dbReference type="EMBL" id="RXJ72141.1"/>
    </source>
</evidence>
<protein>
    <submittedName>
        <fullName evidence="7">Molecular chaperone DnaK</fullName>
    </submittedName>
</protein>
<dbReference type="EMBL" id="PEIB01000026">
    <property type="protein sequence ID" value="RXJ72141.1"/>
    <property type="molecule type" value="Genomic_DNA"/>
</dbReference>
<feature type="zinc finger region" description="dksA C4-type" evidence="4">
    <location>
        <begin position="80"/>
        <end position="104"/>
    </location>
</feature>
<evidence type="ECO:0000256" key="4">
    <source>
        <dbReference type="PROSITE-ProRule" id="PRU00510"/>
    </source>
</evidence>
<keyword evidence="2" id="KW-0863">Zinc-finger</keyword>
<keyword evidence="3" id="KW-0862">Zinc</keyword>
<dbReference type="RefSeq" id="WP_129123411.1">
    <property type="nucleotide sequence ID" value="NZ_PEIB01000026.1"/>
</dbReference>
<dbReference type="OrthoDB" id="6064855at2"/>
<name>A0A4Q0YT35_9GAMM</name>
<accession>A0A4Q0YT35</accession>
<comment type="caution">
    <text evidence="7">The sequence shown here is derived from an EMBL/GenBank/DDBJ whole genome shotgun (WGS) entry which is preliminary data.</text>
</comment>
<sequence>MNDYKSMLDKLKAELEDELLQLAEAAQEVVLDQQSFGRLSRMDAIQQQEMAKSNMVHVEDRLREIHHALERLAEDDYGYCENCGDDISEERLLIKPEAKLCISCQSLFEKKGSMD</sequence>
<dbReference type="InterPro" id="IPR000962">
    <property type="entry name" value="Znf_DskA_TraR"/>
</dbReference>
<evidence type="ECO:0000256" key="1">
    <source>
        <dbReference type="ARBA" id="ARBA00022723"/>
    </source>
</evidence>
<dbReference type="Gene3D" id="1.20.120.910">
    <property type="entry name" value="DksA, coiled-coil domain"/>
    <property type="match status" value="1"/>
</dbReference>